<dbReference type="STRING" id="1328759.A0A5C2RU10"/>
<dbReference type="AlphaFoldDB" id="A0A5C2RU10"/>
<sequence>IKEPDTFDGTKARYDAWKQQVQLYVGSLDKNRAITTIISFVRGEHVERWRQSFTKKHHQGAHWDFATLADFWTELDGVYVDPNLAKTAQARLEQCFMGQREANDFFQDFEELVDQAGFQTSEAHVIDLLQRNAKKSIIQTIYASGTDPADYDAWKKR</sequence>
<dbReference type="EMBL" id="ML122411">
    <property type="protein sequence ID" value="RPD52152.1"/>
    <property type="molecule type" value="Genomic_DNA"/>
</dbReference>
<evidence type="ECO:0000313" key="4">
    <source>
        <dbReference type="Proteomes" id="UP000313359"/>
    </source>
</evidence>
<name>A0A5C2RU10_9APHY</name>
<dbReference type="EMBL" id="ML122331">
    <property type="protein sequence ID" value="RPD53057.1"/>
    <property type="molecule type" value="Genomic_DNA"/>
</dbReference>
<evidence type="ECO:0000313" key="3">
    <source>
        <dbReference type="EMBL" id="RPD53666.1"/>
    </source>
</evidence>
<evidence type="ECO:0000313" key="1">
    <source>
        <dbReference type="EMBL" id="RPD52152.1"/>
    </source>
</evidence>
<evidence type="ECO:0008006" key="5">
    <source>
        <dbReference type="Google" id="ProtNLM"/>
    </source>
</evidence>
<organism evidence="3 4">
    <name type="scientific">Lentinus tigrinus ALCF2SS1-6</name>
    <dbReference type="NCBI Taxonomy" id="1328759"/>
    <lineage>
        <taxon>Eukaryota</taxon>
        <taxon>Fungi</taxon>
        <taxon>Dikarya</taxon>
        <taxon>Basidiomycota</taxon>
        <taxon>Agaricomycotina</taxon>
        <taxon>Agaricomycetes</taxon>
        <taxon>Polyporales</taxon>
        <taxon>Polyporaceae</taxon>
        <taxon>Lentinus</taxon>
    </lineage>
</organism>
<dbReference type="OrthoDB" id="2681631at2759"/>
<gene>
    <name evidence="3" type="ORF">L227DRAFT_465196</name>
    <name evidence="1" type="ORF">L227DRAFT_469708</name>
    <name evidence="2" type="ORF">L227DRAFT_470228</name>
</gene>
<reference evidence="3" key="1">
    <citation type="journal article" date="2018" name="Genome Biol. Evol.">
        <title>Genomics and development of Lentinus tigrinus, a white-rot wood-decaying mushroom with dimorphic fruiting bodies.</title>
        <authorList>
            <person name="Wu B."/>
            <person name="Xu Z."/>
            <person name="Knudson A."/>
            <person name="Carlson A."/>
            <person name="Chen N."/>
            <person name="Kovaka S."/>
            <person name="LaButti K."/>
            <person name="Lipzen A."/>
            <person name="Pennachio C."/>
            <person name="Riley R."/>
            <person name="Schakwitz W."/>
            <person name="Umezawa K."/>
            <person name="Ohm R.A."/>
            <person name="Grigoriev I.V."/>
            <person name="Nagy L.G."/>
            <person name="Gibbons J."/>
            <person name="Hibbett D."/>
        </authorList>
    </citation>
    <scope>NUCLEOTIDE SEQUENCE [LARGE SCALE GENOMIC DNA]</scope>
    <source>
        <strain evidence="3">ALCF2SS1-6</strain>
    </source>
</reference>
<proteinExistence type="predicted"/>
<protein>
    <recommendedName>
        <fullName evidence="5">Retrotransposon gag domain-containing protein</fullName>
    </recommendedName>
</protein>
<feature type="non-terminal residue" evidence="3">
    <location>
        <position position="1"/>
    </location>
</feature>
<accession>A0A5C2RU10</accession>
<dbReference type="Proteomes" id="UP000313359">
    <property type="component" value="Unassembled WGS sequence"/>
</dbReference>
<keyword evidence="4" id="KW-1185">Reference proteome</keyword>
<feature type="non-terminal residue" evidence="3">
    <location>
        <position position="157"/>
    </location>
</feature>
<dbReference type="EMBL" id="ML122318">
    <property type="protein sequence ID" value="RPD53666.1"/>
    <property type="molecule type" value="Genomic_DNA"/>
</dbReference>
<evidence type="ECO:0000313" key="2">
    <source>
        <dbReference type="EMBL" id="RPD53057.1"/>
    </source>
</evidence>